<dbReference type="InterPro" id="IPR050093">
    <property type="entry name" value="ABC_SmlMolc_Importer"/>
</dbReference>
<keyword evidence="3" id="KW-0547">Nucleotide-binding</keyword>
<dbReference type="InterPro" id="IPR027417">
    <property type="entry name" value="P-loop_NTPase"/>
</dbReference>
<gene>
    <name evidence="6" type="ORF">IOD40_11195</name>
</gene>
<reference evidence="6 7" key="1">
    <citation type="submission" date="2020-10" db="EMBL/GenBank/DDBJ databases">
        <title>Aquamicrobium zhengzhouensis sp. nov., a exopolysaccharide producing bacterium isolated from farmland soil.</title>
        <authorList>
            <person name="Wang X."/>
        </authorList>
    </citation>
    <scope>NUCLEOTIDE SEQUENCE [LARGE SCALE GENOMIC DNA]</scope>
    <source>
        <strain evidence="7">cd-1</strain>
    </source>
</reference>
<proteinExistence type="inferred from homology"/>
<evidence type="ECO:0000313" key="6">
    <source>
        <dbReference type="EMBL" id="MBI1621227.1"/>
    </source>
</evidence>
<dbReference type="GO" id="GO:0005524">
    <property type="term" value="F:ATP binding"/>
    <property type="evidence" value="ECO:0007669"/>
    <property type="project" value="UniProtKB-KW"/>
</dbReference>
<dbReference type="InterPro" id="IPR013611">
    <property type="entry name" value="Transp-assoc_OB_typ2"/>
</dbReference>
<name>A0ABS0SFI1_9HYPH</name>
<dbReference type="InterPro" id="IPR003593">
    <property type="entry name" value="AAA+_ATPase"/>
</dbReference>
<sequence length="366" mass="39201">MTAAPRVSVRNLTKVYRTRRGSHVALDNVSLDIDPAEFVVLLGPSGCGKTTLLRCIAGLEEPDSGEILIDGKVVFSSRDGIYVPPEKRNLSMVFQSYALWPHLSVLENVIYPIRNSGKSQREAAPLAQEALEKVGLGKFSAAYPGQLSGGQQQRVALARAIVSGDGLVLFDEPLSNLDAKVRERLRLELLSLQTQIGFAAVYVTHDQVEALALADRIAVMDVGTVAQIGAPEQIYDHPASRYVADFVGSANELEGIVLSVGAKLLVKTAFGEIESANFPASMSVGQKVAVMIRPEHCNVAALGESENLITGRLTRSLYLGAVRQHFLETDGGELLITTQAPVTADSDGTLTVTCASHRVHVFAQGA</sequence>
<dbReference type="InterPro" id="IPR003439">
    <property type="entry name" value="ABC_transporter-like_ATP-bd"/>
</dbReference>
<dbReference type="Gene3D" id="2.40.50.100">
    <property type="match status" value="1"/>
</dbReference>
<protein>
    <submittedName>
        <fullName evidence="6">ABC transporter ATP-binding protein</fullName>
    </submittedName>
</protein>
<evidence type="ECO:0000256" key="4">
    <source>
        <dbReference type="ARBA" id="ARBA00022840"/>
    </source>
</evidence>
<evidence type="ECO:0000256" key="3">
    <source>
        <dbReference type="ARBA" id="ARBA00022741"/>
    </source>
</evidence>
<comment type="similarity">
    <text evidence="1">Belongs to the ABC transporter superfamily.</text>
</comment>
<accession>A0ABS0SFI1</accession>
<dbReference type="SUPFAM" id="SSF52540">
    <property type="entry name" value="P-loop containing nucleoside triphosphate hydrolases"/>
    <property type="match status" value="1"/>
</dbReference>
<evidence type="ECO:0000259" key="5">
    <source>
        <dbReference type="PROSITE" id="PS50893"/>
    </source>
</evidence>
<dbReference type="Pfam" id="PF00005">
    <property type="entry name" value="ABC_tran"/>
    <property type="match status" value="1"/>
</dbReference>
<keyword evidence="4 6" id="KW-0067">ATP-binding</keyword>
<comment type="caution">
    <text evidence="6">The sequence shown here is derived from an EMBL/GenBank/DDBJ whole genome shotgun (WGS) entry which is preliminary data.</text>
</comment>
<feature type="domain" description="ABC transporter" evidence="5">
    <location>
        <begin position="7"/>
        <end position="247"/>
    </location>
</feature>
<dbReference type="EMBL" id="JADGMQ010000007">
    <property type="protein sequence ID" value="MBI1621227.1"/>
    <property type="molecule type" value="Genomic_DNA"/>
</dbReference>
<organism evidence="6 7">
    <name type="scientific">Aquamicrobium zhengzhouense</name>
    <dbReference type="NCBI Taxonomy" id="2781738"/>
    <lineage>
        <taxon>Bacteria</taxon>
        <taxon>Pseudomonadati</taxon>
        <taxon>Pseudomonadota</taxon>
        <taxon>Alphaproteobacteria</taxon>
        <taxon>Hyphomicrobiales</taxon>
        <taxon>Phyllobacteriaceae</taxon>
        <taxon>Aquamicrobium</taxon>
    </lineage>
</organism>
<dbReference type="Proteomes" id="UP000601789">
    <property type="component" value="Unassembled WGS sequence"/>
</dbReference>
<dbReference type="Pfam" id="PF08402">
    <property type="entry name" value="TOBE_2"/>
    <property type="match status" value="1"/>
</dbReference>
<dbReference type="PROSITE" id="PS50893">
    <property type="entry name" value="ABC_TRANSPORTER_2"/>
    <property type="match status" value="1"/>
</dbReference>
<dbReference type="Gene3D" id="3.40.50.300">
    <property type="entry name" value="P-loop containing nucleotide triphosphate hydrolases"/>
    <property type="match status" value="1"/>
</dbReference>
<dbReference type="SUPFAM" id="SSF50331">
    <property type="entry name" value="MOP-like"/>
    <property type="match status" value="1"/>
</dbReference>
<dbReference type="PROSITE" id="PS00211">
    <property type="entry name" value="ABC_TRANSPORTER_1"/>
    <property type="match status" value="1"/>
</dbReference>
<keyword evidence="2" id="KW-0813">Transport</keyword>
<dbReference type="PANTHER" id="PTHR42781:SF4">
    <property type="entry name" value="SPERMIDINE_PUTRESCINE IMPORT ATP-BINDING PROTEIN POTA"/>
    <property type="match status" value="1"/>
</dbReference>
<dbReference type="InterPro" id="IPR017871">
    <property type="entry name" value="ABC_transporter-like_CS"/>
</dbReference>
<evidence type="ECO:0000313" key="7">
    <source>
        <dbReference type="Proteomes" id="UP000601789"/>
    </source>
</evidence>
<evidence type="ECO:0000256" key="2">
    <source>
        <dbReference type="ARBA" id="ARBA00022448"/>
    </source>
</evidence>
<dbReference type="InterPro" id="IPR008995">
    <property type="entry name" value="Mo/tungstate-bd_C_term_dom"/>
</dbReference>
<dbReference type="SMART" id="SM00382">
    <property type="entry name" value="AAA"/>
    <property type="match status" value="1"/>
</dbReference>
<keyword evidence="7" id="KW-1185">Reference proteome</keyword>
<dbReference type="PANTHER" id="PTHR42781">
    <property type="entry name" value="SPERMIDINE/PUTRESCINE IMPORT ATP-BINDING PROTEIN POTA"/>
    <property type="match status" value="1"/>
</dbReference>
<dbReference type="RefSeq" id="WP_198476628.1">
    <property type="nucleotide sequence ID" value="NZ_JADGMQ010000007.1"/>
</dbReference>
<evidence type="ECO:0000256" key="1">
    <source>
        <dbReference type="ARBA" id="ARBA00005417"/>
    </source>
</evidence>